<dbReference type="OrthoDB" id="504708at2759"/>
<protein>
    <submittedName>
        <fullName evidence="1">Uncharacterized protein</fullName>
    </submittedName>
</protein>
<keyword evidence="2" id="KW-1185">Reference proteome</keyword>
<evidence type="ECO:0000313" key="2">
    <source>
        <dbReference type="Proteomes" id="UP000293823"/>
    </source>
</evidence>
<proteinExistence type="predicted"/>
<sequence length="86" mass="9641">MTAYLEENVDPDASFEWFQVHDPLNTFQNTPYYTMKGRMGSSKPGDFIEFEVLKDTVVAVSCCPYEEGGFNGGKSTEIAVSWQTAE</sequence>
<dbReference type="AlphaFoldDB" id="A0A4V1X8D7"/>
<dbReference type="Proteomes" id="UP000293823">
    <property type="component" value="Unassembled WGS sequence"/>
</dbReference>
<organism evidence="1 2">
    <name type="scientific">Alternaria arborescens</name>
    <dbReference type="NCBI Taxonomy" id="156630"/>
    <lineage>
        <taxon>Eukaryota</taxon>
        <taxon>Fungi</taxon>
        <taxon>Dikarya</taxon>
        <taxon>Ascomycota</taxon>
        <taxon>Pezizomycotina</taxon>
        <taxon>Dothideomycetes</taxon>
        <taxon>Pleosporomycetidae</taxon>
        <taxon>Pleosporales</taxon>
        <taxon>Pleosporineae</taxon>
        <taxon>Pleosporaceae</taxon>
        <taxon>Alternaria</taxon>
        <taxon>Alternaria sect. Alternaria</taxon>
    </lineage>
</organism>
<comment type="caution">
    <text evidence="1">The sequence shown here is derived from an EMBL/GenBank/DDBJ whole genome shotgun (WGS) entry which is preliminary data.</text>
</comment>
<evidence type="ECO:0000313" key="1">
    <source>
        <dbReference type="EMBL" id="RYO73128.1"/>
    </source>
</evidence>
<gene>
    <name evidence="1" type="ORF">AA0113_g672</name>
</gene>
<name>A0A4V1X8D7_9PLEO</name>
<dbReference type="EMBL" id="PEJP01000002">
    <property type="protein sequence ID" value="RYO73128.1"/>
    <property type="molecule type" value="Genomic_DNA"/>
</dbReference>
<reference evidence="2" key="1">
    <citation type="journal article" date="2019" name="bioRxiv">
        <title>Genomics, evolutionary history and diagnostics of the Alternaria alternata species group including apple and Asian pear pathotypes.</title>
        <authorList>
            <person name="Armitage A.D."/>
            <person name="Cockerton H.M."/>
            <person name="Sreenivasaprasad S."/>
            <person name="Woodhall J.W."/>
            <person name="Lane C.R."/>
            <person name="Harrison R.J."/>
            <person name="Clarkson J.P."/>
        </authorList>
    </citation>
    <scope>NUCLEOTIDE SEQUENCE [LARGE SCALE GENOMIC DNA]</scope>
    <source>
        <strain evidence="2">RGR 97.0016</strain>
    </source>
</reference>
<accession>A0A4V1X8D7</accession>